<dbReference type="EMBL" id="KV138470">
    <property type="protein sequence ID" value="KZT76252.1"/>
    <property type="molecule type" value="Genomic_DNA"/>
</dbReference>
<sequence>MADRWERRFAPLLLGWSSAAAREEGDVVRASCCAAGRRWAFSSATMAGMKCDACGALLRTMRAGVVRRRRNLRGGGAAAGRRSGESPTMS</sequence>
<evidence type="ECO:0000313" key="2">
    <source>
        <dbReference type="Proteomes" id="UP000250235"/>
    </source>
</evidence>
<evidence type="ECO:0000313" key="1">
    <source>
        <dbReference type="EMBL" id="KZT76252.1"/>
    </source>
</evidence>
<organism evidence="1 2">
    <name type="scientific">Dorcoceras hygrometricum</name>
    <dbReference type="NCBI Taxonomy" id="472368"/>
    <lineage>
        <taxon>Eukaryota</taxon>
        <taxon>Viridiplantae</taxon>
        <taxon>Streptophyta</taxon>
        <taxon>Embryophyta</taxon>
        <taxon>Tracheophyta</taxon>
        <taxon>Spermatophyta</taxon>
        <taxon>Magnoliopsida</taxon>
        <taxon>eudicotyledons</taxon>
        <taxon>Gunneridae</taxon>
        <taxon>Pentapetalae</taxon>
        <taxon>asterids</taxon>
        <taxon>lamiids</taxon>
        <taxon>Lamiales</taxon>
        <taxon>Gesneriaceae</taxon>
        <taxon>Didymocarpoideae</taxon>
        <taxon>Trichosporeae</taxon>
        <taxon>Loxocarpinae</taxon>
        <taxon>Dorcoceras</taxon>
    </lineage>
</organism>
<keyword evidence="2" id="KW-1185">Reference proteome</keyword>
<protein>
    <submittedName>
        <fullName evidence="1">Uncharacterized protein</fullName>
    </submittedName>
</protein>
<dbReference type="Proteomes" id="UP000250235">
    <property type="component" value="Unassembled WGS sequence"/>
</dbReference>
<dbReference type="AlphaFoldDB" id="A0A2Z6ZSU5"/>
<proteinExistence type="predicted"/>
<gene>
    <name evidence="1" type="ORF">F511_46724</name>
</gene>
<name>A0A2Z6ZSU5_9LAMI</name>
<accession>A0A2Z6ZSU5</accession>
<reference evidence="1 2" key="1">
    <citation type="journal article" date="2015" name="Proc. Natl. Acad. Sci. U.S.A.">
        <title>The resurrection genome of Boea hygrometrica: A blueprint for survival of dehydration.</title>
        <authorList>
            <person name="Xiao L."/>
            <person name="Yang G."/>
            <person name="Zhang L."/>
            <person name="Yang X."/>
            <person name="Zhao S."/>
            <person name="Ji Z."/>
            <person name="Zhou Q."/>
            <person name="Hu M."/>
            <person name="Wang Y."/>
            <person name="Chen M."/>
            <person name="Xu Y."/>
            <person name="Jin H."/>
            <person name="Xiao X."/>
            <person name="Hu G."/>
            <person name="Bao F."/>
            <person name="Hu Y."/>
            <person name="Wan P."/>
            <person name="Li L."/>
            <person name="Deng X."/>
            <person name="Kuang T."/>
            <person name="Xiang C."/>
            <person name="Zhu J.K."/>
            <person name="Oliver M.J."/>
            <person name="He Y."/>
        </authorList>
    </citation>
    <scope>NUCLEOTIDE SEQUENCE [LARGE SCALE GENOMIC DNA]</scope>
    <source>
        <strain evidence="2">cv. XS01</strain>
    </source>
</reference>